<dbReference type="EMBL" id="PP895363">
    <property type="protein sequence ID" value="XCI78067.1"/>
    <property type="molecule type" value="Genomic_DNA"/>
</dbReference>
<keyword evidence="3" id="KW-1133">Transmembrane helix</keyword>
<proteinExistence type="predicted"/>
<keyword evidence="3" id="KW-0472">Membrane</keyword>
<feature type="coiled-coil region" evidence="1">
    <location>
        <begin position="144"/>
        <end position="179"/>
    </location>
</feature>
<keyword evidence="3" id="KW-0812">Transmembrane</keyword>
<feature type="region of interest" description="Disordered" evidence="2">
    <location>
        <begin position="1"/>
        <end position="59"/>
    </location>
</feature>
<feature type="compositionally biased region" description="Basic and acidic residues" evidence="2">
    <location>
        <begin position="7"/>
        <end position="22"/>
    </location>
</feature>
<organism evidence="4">
    <name type="scientific">Klebsiella phage FKP3</name>
    <dbReference type="NCBI Taxonomy" id="3231233"/>
    <lineage>
        <taxon>Viruses</taxon>
        <taxon>Duplodnaviria</taxon>
        <taxon>Heunggongvirae</taxon>
        <taxon>Uroviricota</taxon>
        <taxon>Caudoviricetes</taxon>
        <taxon>Stephanstirmvirinae</taxon>
        <taxon>Justusliebigvirus</taxon>
    </lineage>
</organism>
<keyword evidence="1" id="KW-0175">Coiled coil</keyword>
<evidence type="ECO:0000256" key="3">
    <source>
        <dbReference type="SAM" id="Phobius"/>
    </source>
</evidence>
<evidence type="ECO:0000256" key="1">
    <source>
        <dbReference type="SAM" id="Coils"/>
    </source>
</evidence>
<evidence type="ECO:0000256" key="2">
    <source>
        <dbReference type="SAM" id="MobiDB-lite"/>
    </source>
</evidence>
<reference evidence="4" key="1">
    <citation type="submission" date="2024-06" db="EMBL/GenBank/DDBJ databases">
        <title>High activity and specificity of bacteriophage cocktails against carbapenem-resistant Klebsiella pneumoniae belonging to high-risk clones CG258 and ST307.</title>
        <authorList>
            <person name="Jimenez Quiceno J."/>
            <person name="Salazar Ospina L."/>
            <person name="Tellez Carrasquilla S."/>
        </authorList>
    </citation>
    <scope>NUCLEOTIDE SEQUENCE</scope>
</reference>
<name>A0AAU8HZD2_9CAUD</name>
<protein>
    <submittedName>
        <fullName evidence="4">Tail length tape measure protein</fullName>
    </submittedName>
</protein>
<accession>A0AAU8HZD2</accession>
<feature type="compositionally biased region" description="Pro residues" evidence="2">
    <location>
        <begin position="29"/>
        <end position="53"/>
    </location>
</feature>
<sequence length="613" mass="67782">MTRMRKQMQEMERYAKRVRDLMRGQGGGNPPPHPPGGNPPPPPPGPPGRPPKPPKVDPAQRRADIAAMKMENFSFRAAALPKADIATLTQANRIIAQTLDLYRQEKITLARVNQTMAHQLDNIRRSHRAANARIEDEVRGRRRIKREEEAIAKARIRARERERKLREREEKRIRDQRARDRARRYERVKESVLGLNPSMLAGSLVGGALVAGLAQIRNIMSESAQRTNMVSRGAQNVQTNPNAVLAMESWGRVNGVDSANIIKAIDNIKDVRERLGNSAMMSQFDEKSGKWKGGDSGINDIMNQFGWTKDQIAQFQNRPLDFIQATVNEGQRRGMNSAQIGRLMENLGDDLMHYQRMFLDNGKEYMDMVRQLTQTGGALNEEQMVAAQNYVILSEKLNQFGNGFNANLVVGFMDAMKGAPEFAQNVPIFMDAAKSIGKSAGEVAIALASLARWVSGINPENRHEQLASDTFLGMSYYRDSWLGQWLIPHLEGFTDSVASLNSIPGVQNANLMAGTAALGPNQVGIGNSYNGLDPYSFAVNRGGPLGSNLYYPTASAVNLQATLTIPDNSFTINVVPDGYGFSNFLRSEMDASFSGYTRDLTLQINSGQSSTGG</sequence>
<feature type="transmembrane region" description="Helical" evidence="3">
    <location>
        <begin position="193"/>
        <end position="214"/>
    </location>
</feature>
<evidence type="ECO:0000313" key="4">
    <source>
        <dbReference type="EMBL" id="XCI78067.1"/>
    </source>
</evidence>